<evidence type="ECO:0000256" key="4">
    <source>
        <dbReference type="ARBA" id="ARBA00012388"/>
    </source>
</evidence>
<feature type="binding site" evidence="15">
    <location>
        <position position="103"/>
    </location>
    <ligand>
        <name>Mg(2+)</name>
        <dbReference type="ChEBI" id="CHEBI:18420"/>
        <label>2</label>
        <note>catalytic</note>
    </ligand>
</feature>
<keyword evidence="12" id="KW-0464">Manganese</keyword>
<evidence type="ECO:0000256" key="14">
    <source>
        <dbReference type="PIRSR" id="PIRSR018425-1"/>
    </source>
</evidence>
<keyword evidence="13" id="KW-0539">Nucleus</keyword>
<feature type="binding site" evidence="15">
    <location>
        <position position="103"/>
    </location>
    <ligand>
        <name>Mg(2+)</name>
        <dbReference type="ChEBI" id="CHEBI:18420"/>
        <label>1</label>
        <note>catalytic</note>
    </ligand>
</feature>
<dbReference type="InterPro" id="IPR043519">
    <property type="entry name" value="NT_sf"/>
</dbReference>
<evidence type="ECO:0000259" key="17">
    <source>
        <dbReference type="Pfam" id="PF04926"/>
    </source>
</evidence>
<dbReference type="Gene3D" id="3.30.460.10">
    <property type="entry name" value="Beta Polymerase, domain 2"/>
    <property type="match status" value="1"/>
</dbReference>
<comment type="subcellular location">
    <subcellularLocation>
        <location evidence="2">Nucleus</location>
    </subcellularLocation>
</comment>
<dbReference type="Gene3D" id="3.30.70.590">
    <property type="entry name" value="Poly(A) polymerase predicted RNA binding domain"/>
    <property type="match status" value="1"/>
</dbReference>
<gene>
    <name evidence="20" type="ORF">B7463_g603</name>
</gene>
<dbReference type="Pfam" id="PF04926">
    <property type="entry name" value="PAP_RNA-bind"/>
    <property type="match status" value="1"/>
</dbReference>
<proteinExistence type="inferred from homology"/>
<dbReference type="FunFam" id="3.30.460.10:FF:000002">
    <property type="entry name" value="Poly(A) polymerase alpha, putative"/>
    <property type="match status" value="1"/>
</dbReference>
<feature type="domain" description="Poly(A) polymerase nucleotidyltransferase" evidence="19">
    <location>
        <begin position="9"/>
        <end position="205"/>
    </location>
</feature>
<organism evidence="20 21">
    <name type="scientific">Scytalidium lignicola</name>
    <name type="common">Hyphomycete</name>
    <dbReference type="NCBI Taxonomy" id="5539"/>
    <lineage>
        <taxon>Eukaryota</taxon>
        <taxon>Fungi</taxon>
        <taxon>Dikarya</taxon>
        <taxon>Ascomycota</taxon>
        <taxon>Pezizomycotina</taxon>
        <taxon>Leotiomycetes</taxon>
        <taxon>Leotiomycetes incertae sedis</taxon>
        <taxon>Scytalidium</taxon>
    </lineage>
</organism>
<dbReference type="GO" id="GO:0005524">
    <property type="term" value="F:ATP binding"/>
    <property type="evidence" value="ECO:0007669"/>
    <property type="project" value="UniProtKB-KW"/>
</dbReference>
<feature type="domain" description="Poly(A) polymerase central" evidence="18">
    <location>
        <begin position="210"/>
        <end position="354"/>
    </location>
</feature>
<feature type="region of interest" description="Disordered" evidence="16">
    <location>
        <begin position="549"/>
        <end position="586"/>
    </location>
</feature>
<dbReference type="GO" id="GO:0003723">
    <property type="term" value="F:RNA binding"/>
    <property type="evidence" value="ECO:0007669"/>
    <property type="project" value="UniProtKB-KW"/>
</dbReference>
<keyword evidence="7 15" id="KW-0479">Metal-binding</keyword>
<evidence type="ECO:0000256" key="16">
    <source>
        <dbReference type="SAM" id="MobiDB-lite"/>
    </source>
</evidence>
<feature type="domain" description="Poly(A) polymerase RNA-binding" evidence="17">
    <location>
        <begin position="357"/>
        <end position="547"/>
    </location>
</feature>
<dbReference type="CDD" id="cd05402">
    <property type="entry name" value="NT_PAP_TUTase"/>
    <property type="match status" value="1"/>
</dbReference>
<dbReference type="STRING" id="5539.A0A3E2HQY8"/>
<feature type="compositionally biased region" description="Basic and acidic residues" evidence="16">
    <location>
        <begin position="555"/>
        <end position="566"/>
    </location>
</feature>
<comment type="cofactor">
    <cofactor evidence="1">
        <name>Mn(2+)</name>
        <dbReference type="ChEBI" id="CHEBI:29035"/>
    </cofactor>
</comment>
<feature type="binding site" evidence="14">
    <location>
        <position position="219"/>
    </location>
    <ligand>
        <name>ATP</name>
        <dbReference type="ChEBI" id="CHEBI:30616"/>
    </ligand>
</feature>
<dbReference type="Gene3D" id="1.10.1410.10">
    <property type="match status" value="1"/>
</dbReference>
<comment type="cofactor">
    <cofactor evidence="15">
        <name>Mg(2+)</name>
        <dbReference type="ChEBI" id="CHEBI:18420"/>
    </cofactor>
    <text evidence="15">Binds 2 magnesium ions. Also active with manganese.</text>
</comment>
<dbReference type="Pfam" id="PF20750">
    <property type="entry name" value="PAP_NTPase"/>
    <property type="match status" value="1"/>
</dbReference>
<dbReference type="Pfam" id="PF04928">
    <property type="entry name" value="PAP_central"/>
    <property type="match status" value="1"/>
</dbReference>
<feature type="non-terminal residue" evidence="20">
    <location>
        <position position="1"/>
    </location>
</feature>
<keyword evidence="5" id="KW-0507">mRNA processing</keyword>
<feature type="region of interest" description="Disordered" evidence="16">
    <location>
        <begin position="444"/>
        <end position="476"/>
    </location>
</feature>
<feature type="compositionally biased region" description="Polar residues" evidence="16">
    <location>
        <begin position="444"/>
        <end position="464"/>
    </location>
</feature>
<dbReference type="SUPFAM" id="SSF81631">
    <property type="entry name" value="PAP/OAS1 substrate-binding domain"/>
    <property type="match status" value="1"/>
</dbReference>
<evidence type="ECO:0000256" key="6">
    <source>
        <dbReference type="ARBA" id="ARBA00022679"/>
    </source>
</evidence>
<feature type="compositionally biased region" description="Polar residues" evidence="16">
    <location>
        <begin position="576"/>
        <end position="586"/>
    </location>
</feature>
<evidence type="ECO:0000313" key="20">
    <source>
        <dbReference type="EMBL" id="RFU35747.1"/>
    </source>
</evidence>
<keyword evidence="8 14" id="KW-0547">Nucleotide-binding</keyword>
<evidence type="ECO:0000256" key="13">
    <source>
        <dbReference type="ARBA" id="ARBA00023242"/>
    </source>
</evidence>
<dbReference type="SUPFAM" id="SSF81301">
    <property type="entry name" value="Nucleotidyltransferase"/>
    <property type="match status" value="1"/>
</dbReference>
<keyword evidence="9 14" id="KW-0067">ATP-binding</keyword>
<dbReference type="FunFam" id="1.10.1410.10:FF:000001">
    <property type="entry name" value="Putative poly(A) polymerase gamma"/>
    <property type="match status" value="1"/>
</dbReference>
<evidence type="ECO:0000259" key="19">
    <source>
        <dbReference type="Pfam" id="PF20750"/>
    </source>
</evidence>
<evidence type="ECO:0000256" key="8">
    <source>
        <dbReference type="ARBA" id="ARBA00022741"/>
    </source>
</evidence>
<keyword evidence="6" id="KW-0808">Transferase</keyword>
<dbReference type="GO" id="GO:0006397">
    <property type="term" value="P:mRNA processing"/>
    <property type="evidence" value="ECO:0007669"/>
    <property type="project" value="UniProtKB-KW"/>
</dbReference>
<keyword evidence="10 15" id="KW-0460">Magnesium</keyword>
<evidence type="ECO:0000256" key="5">
    <source>
        <dbReference type="ARBA" id="ARBA00022664"/>
    </source>
</evidence>
<dbReference type="OMA" id="PAYPAMC"/>
<evidence type="ECO:0000256" key="1">
    <source>
        <dbReference type="ARBA" id="ARBA00001936"/>
    </source>
</evidence>
<dbReference type="GO" id="GO:0031123">
    <property type="term" value="P:RNA 3'-end processing"/>
    <property type="evidence" value="ECO:0007669"/>
    <property type="project" value="InterPro"/>
</dbReference>
<feature type="binding site" evidence="15">
    <location>
        <position position="101"/>
    </location>
    <ligand>
        <name>Mg(2+)</name>
        <dbReference type="ChEBI" id="CHEBI:18420"/>
        <label>1</label>
        <note>catalytic</note>
    </ligand>
</feature>
<feature type="binding site" evidence="15">
    <location>
        <position position="101"/>
    </location>
    <ligand>
        <name>Mg(2+)</name>
        <dbReference type="ChEBI" id="CHEBI:18420"/>
        <label>2</label>
        <note>catalytic</note>
    </ligand>
</feature>
<feature type="binding site" evidence="14">
    <location>
        <begin position="237"/>
        <end position="238"/>
    </location>
    <ligand>
        <name>ATP</name>
        <dbReference type="ChEBI" id="CHEBI:30616"/>
    </ligand>
</feature>
<dbReference type="SUPFAM" id="SSF55003">
    <property type="entry name" value="PAP/Archaeal CCA-adding enzyme, C-terminal domain"/>
    <property type="match status" value="1"/>
</dbReference>
<dbReference type="OrthoDB" id="412748at2759"/>
<feature type="binding site" evidence="15">
    <location>
        <position position="158"/>
    </location>
    <ligand>
        <name>Mg(2+)</name>
        <dbReference type="ChEBI" id="CHEBI:18420"/>
        <label>2</label>
        <note>catalytic</note>
    </ligand>
</feature>
<dbReference type="PANTHER" id="PTHR10682:SF10">
    <property type="entry name" value="POLYNUCLEOTIDE ADENYLYLTRANSFERASE"/>
    <property type="match status" value="1"/>
</dbReference>
<keyword evidence="21" id="KW-1185">Reference proteome</keyword>
<evidence type="ECO:0000313" key="21">
    <source>
        <dbReference type="Proteomes" id="UP000258309"/>
    </source>
</evidence>
<dbReference type="GO" id="GO:1990817">
    <property type="term" value="F:poly(A) RNA polymerase activity"/>
    <property type="evidence" value="ECO:0007669"/>
    <property type="project" value="UniProtKB-EC"/>
</dbReference>
<dbReference type="Proteomes" id="UP000258309">
    <property type="component" value="Unassembled WGS sequence"/>
</dbReference>
<evidence type="ECO:0000256" key="10">
    <source>
        <dbReference type="ARBA" id="ARBA00022842"/>
    </source>
</evidence>
<dbReference type="EMBL" id="NCSJ02000005">
    <property type="protein sequence ID" value="RFU35747.1"/>
    <property type="molecule type" value="Genomic_DNA"/>
</dbReference>
<dbReference type="GO" id="GO:0005634">
    <property type="term" value="C:nucleus"/>
    <property type="evidence" value="ECO:0007669"/>
    <property type="project" value="UniProtKB-SubCell"/>
</dbReference>
<reference evidence="20 21" key="1">
    <citation type="submission" date="2018-05" db="EMBL/GenBank/DDBJ databases">
        <title>Draft genome sequence of Scytalidium lignicola DSM 105466, a ubiquitous saprotrophic fungus.</title>
        <authorList>
            <person name="Buettner E."/>
            <person name="Gebauer A.M."/>
            <person name="Hofrichter M."/>
            <person name="Liers C."/>
            <person name="Kellner H."/>
        </authorList>
    </citation>
    <scope>NUCLEOTIDE SEQUENCE [LARGE SCALE GENOMIC DNA]</scope>
    <source>
        <strain evidence="20 21">DSM 105466</strain>
    </source>
</reference>
<feature type="binding site" evidence="14">
    <location>
        <position position="158"/>
    </location>
    <ligand>
        <name>ATP</name>
        <dbReference type="ChEBI" id="CHEBI:30616"/>
    </ligand>
</feature>
<evidence type="ECO:0000256" key="7">
    <source>
        <dbReference type="ARBA" id="ARBA00022723"/>
    </source>
</evidence>
<dbReference type="GO" id="GO:0046872">
    <property type="term" value="F:metal ion binding"/>
    <property type="evidence" value="ECO:0007669"/>
    <property type="project" value="UniProtKB-KW"/>
</dbReference>
<dbReference type="InterPro" id="IPR048840">
    <property type="entry name" value="PolA_pol_NTPase"/>
</dbReference>
<feature type="compositionally biased region" description="Basic and acidic residues" evidence="16">
    <location>
        <begin position="466"/>
        <end position="476"/>
    </location>
</feature>
<comment type="caution">
    <text evidence="20">The sequence shown here is derived from an EMBL/GenBank/DDBJ whole genome shotgun (WGS) entry which is preliminary data.</text>
</comment>
<feature type="binding site" evidence="14">
    <location>
        <position position="228"/>
    </location>
    <ligand>
        <name>ATP</name>
        <dbReference type="ChEBI" id="CHEBI:30616"/>
    </ligand>
</feature>
<keyword evidence="11" id="KW-0694">RNA-binding</keyword>
<evidence type="ECO:0000256" key="3">
    <source>
        <dbReference type="ARBA" id="ARBA00010912"/>
    </source>
</evidence>
<sequence>MEAGSKQYGITPPLSTALPTDDEIQATNALVEELRRQNNYESAAETNKRAAVLASLQQITEEFVRRVSKAQGKADNVANSAGGKIFTYGSYRLGVVGPGSDIDALVLVPSHITRDDYFNYFPDLLVEMAPEGAITDLTPVVDAFVPIIKFEYSNISIDLIFSRLQLSQIRKDLTLQDTKLLRGLNETELRCVNGTRVTDEILELVPQKAVFRSALRGIKLWAQRRAIYANIMGFPGGVAWAMLVARVCQLYPKATASTILLKFFRIMERWQWPQPVMLKHMERGDLNVRVWNPKLYPRDAYHLMPIITPAYPQMCATHNITRSTKEVIRRELERGGEIMDQIMDGKLPWKELFIKHTFFTNGYKYYLSIISASTTQEAQLIWSGLVESKVRLLVVNLEAHDSIALAHPFNKGFERVHRCENDEEIEKVKSGSMDYQVDEASIENSTAGKETNGATTTQSGQASEANGEKTPKEEKNHTKIYTTTFYIGLELTEGAKSLDLSWQVEDFKKMCCSWDKYNGELNALNVSHTRNFDLPDDVFAEGEVKPARPVKKKKAASEMPKKRAATEDSVTAPVTKRQQTSVAAAG</sequence>
<dbReference type="PANTHER" id="PTHR10682">
    <property type="entry name" value="POLY A POLYMERASE"/>
    <property type="match status" value="1"/>
</dbReference>
<dbReference type="InterPro" id="IPR007012">
    <property type="entry name" value="PolA_pol_cen_dom"/>
</dbReference>
<comment type="similarity">
    <text evidence="3">Belongs to the poly(A) polymerase family.</text>
</comment>
<evidence type="ECO:0000256" key="12">
    <source>
        <dbReference type="ARBA" id="ARBA00023211"/>
    </source>
</evidence>
<dbReference type="EC" id="2.7.7.19" evidence="4"/>
<feature type="non-terminal residue" evidence="20">
    <location>
        <position position="586"/>
    </location>
</feature>
<dbReference type="AlphaFoldDB" id="A0A3E2HQY8"/>
<protein>
    <recommendedName>
        <fullName evidence="4">polynucleotide adenylyltransferase</fullName>
        <ecNumber evidence="4">2.7.7.19</ecNumber>
    </recommendedName>
</protein>
<evidence type="ECO:0000256" key="11">
    <source>
        <dbReference type="ARBA" id="ARBA00022884"/>
    </source>
</evidence>
<feature type="binding site" evidence="14">
    <location>
        <begin position="101"/>
        <end position="103"/>
    </location>
    <ligand>
        <name>ATP</name>
        <dbReference type="ChEBI" id="CHEBI:30616"/>
    </ligand>
</feature>
<name>A0A3E2HQY8_SCYLI</name>
<dbReference type="InterPro" id="IPR014492">
    <property type="entry name" value="PolyA_polymerase"/>
</dbReference>
<evidence type="ECO:0000256" key="2">
    <source>
        <dbReference type="ARBA" id="ARBA00004123"/>
    </source>
</evidence>
<dbReference type="PIRSF" id="PIRSF018425">
    <property type="entry name" value="PolyA_polymerase"/>
    <property type="match status" value="1"/>
</dbReference>
<dbReference type="FunFam" id="3.30.70.590:FF:000003">
    <property type="entry name" value="Poly(A) polymerase"/>
    <property type="match status" value="1"/>
</dbReference>
<dbReference type="InterPro" id="IPR007010">
    <property type="entry name" value="PolA_pol_RNA-bd_dom"/>
</dbReference>
<accession>A0A3E2HQY8</accession>
<evidence type="ECO:0000256" key="15">
    <source>
        <dbReference type="PIRSR" id="PIRSR018425-2"/>
    </source>
</evidence>
<evidence type="ECO:0000259" key="18">
    <source>
        <dbReference type="Pfam" id="PF04928"/>
    </source>
</evidence>
<evidence type="ECO:0000256" key="9">
    <source>
        <dbReference type="ARBA" id="ARBA00022840"/>
    </source>
</evidence>
<dbReference type="InterPro" id="IPR011068">
    <property type="entry name" value="NuclTrfase_I-like_C"/>
</dbReference>